<evidence type="ECO:0000313" key="2">
    <source>
        <dbReference type="EMBL" id="OEH73624.1"/>
    </source>
</evidence>
<dbReference type="Proteomes" id="UP000095192">
    <property type="component" value="Unassembled WGS sequence"/>
</dbReference>
<feature type="region of interest" description="Disordered" evidence="1">
    <location>
        <begin position="211"/>
        <end position="244"/>
    </location>
</feature>
<evidence type="ECO:0000256" key="1">
    <source>
        <dbReference type="SAM" id="MobiDB-lite"/>
    </source>
</evidence>
<organism evidence="2 3">
    <name type="scientific">Cyclospora cayetanensis</name>
    <dbReference type="NCBI Taxonomy" id="88456"/>
    <lineage>
        <taxon>Eukaryota</taxon>
        <taxon>Sar</taxon>
        <taxon>Alveolata</taxon>
        <taxon>Apicomplexa</taxon>
        <taxon>Conoidasida</taxon>
        <taxon>Coccidia</taxon>
        <taxon>Eucoccidiorida</taxon>
        <taxon>Eimeriorina</taxon>
        <taxon>Eimeriidae</taxon>
        <taxon>Cyclospora</taxon>
    </lineage>
</organism>
<dbReference type="InParanoid" id="A0A1D3CQZ1"/>
<accession>A0A1D3CQZ1</accession>
<sequence>MHLLLEFLFDEHQIRRSVFPKWQAAYDTEYLEHTILVQLQSSKQILSSLLTSLRKLVGAVEPLEAVATPQCVTIKTKEKRSGTTIANTEALGGSKTQTPNVMLRISSDKGAACVPLRRSTAAVFPRYLKGISPIHPEVNKRRSTVHACLSRLQRSSTRPAEGTERERESEKTLIASGNISESPRENHAESTSFAFLQEQCNVAPGLDTTHAHLPRQIEGPPRHFSAECREDAGAPTASHGESCESERLAKTDDCLQQHEQAHSQQLQRDEACAATRVAVNAAVKGGSAKRSTQCTVSHPFRLRTATRPSKLGVLLREEEERFRAVHIFKPQLSTSARARRRPHAAVRHTVTSLLRAERLLLLKDARQGTQQRASPFEQTDARTLNLLRHTQLCAEAEERKCRVAARRVRDQLSRTQSLRAANESKQRLAVEARLQRQRQLQSGQQCVQIPDSKQSLVSAGERSGVRDSLRAKPRLAMLKLLGRKRLRAEQIKCETYQIRKDLAKLSLESAVKRRVATARLRRLQQASVALAEMKRAAAVRAKKDITSTGTYGPLFLGSMSLLETRIRSQVMKRRAFEAVEHRRAEILDARKRRCEALANKAARIAAARSLLRKAAEDNRRMRFEKLKCAQQARLSASGKAALLASAWDAAERVHQRAKEQRAAFIAGKRVAKTERLRIQDEEYQALQETARMALGEELRRRKEKAAAAHQHEKEQLQRRRVQLLGLSHQHMANEKCALGSTERDSPLQQLQLSQLQREGSP</sequence>
<proteinExistence type="predicted"/>
<dbReference type="AlphaFoldDB" id="A0A1D3CQZ1"/>
<feature type="compositionally biased region" description="Basic and acidic residues" evidence="1">
    <location>
        <begin position="220"/>
        <end position="232"/>
    </location>
</feature>
<name>A0A1D3CQZ1_9EIME</name>
<gene>
    <name evidence="2" type="ORF">cyc_08140</name>
</gene>
<dbReference type="PANTHER" id="PTHR34649:SF1">
    <property type="entry name" value="CILIA- AND FLAGELLA-ASSOCIATED PROTEIN 99"/>
    <property type="match status" value="1"/>
</dbReference>
<dbReference type="EMBL" id="JROU02002266">
    <property type="protein sequence ID" value="OEH73624.1"/>
    <property type="molecule type" value="Genomic_DNA"/>
</dbReference>
<dbReference type="VEuPathDB" id="ToxoDB:cyc_08140"/>
<comment type="caution">
    <text evidence="2">The sequence shown here is derived from an EMBL/GenBank/DDBJ whole genome shotgun (WGS) entry which is preliminary data.</text>
</comment>
<feature type="region of interest" description="Disordered" evidence="1">
    <location>
        <begin position="734"/>
        <end position="761"/>
    </location>
</feature>
<protein>
    <submittedName>
        <fullName evidence="2">Uncharacterized protein</fullName>
    </submittedName>
</protein>
<keyword evidence="3" id="KW-1185">Reference proteome</keyword>
<dbReference type="InterPro" id="IPR039341">
    <property type="entry name" value="CFAP99"/>
</dbReference>
<feature type="region of interest" description="Disordered" evidence="1">
    <location>
        <begin position="148"/>
        <end position="190"/>
    </location>
</feature>
<evidence type="ECO:0000313" key="3">
    <source>
        <dbReference type="Proteomes" id="UP000095192"/>
    </source>
</evidence>
<feature type="compositionally biased region" description="Low complexity" evidence="1">
    <location>
        <begin position="747"/>
        <end position="761"/>
    </location>
</feature>
<reference evidence="2 3" key="1">
    <citation type="journal article" date="2016" name="BMC Genomics">
        <title>Comparative genomics reveals Cyclospora cayetanensis possesses coccidia-like metabolism and invasion components but unique surface antigens.</title>
        <authorList>
            <person name="Liu S."/>
            <person name="Wang L."/>
            <person name="Zheng H."/>
            <person name="Xu Z."/>
            <person name="Roellig D.M."/>
            <person name="Li N."/>
            <person name="Frace M.A."/>
            <person name="Tang K."/>
            <person name="Arrowood M.J."/>
            <person name="Moss D.M."/>
            <person name="Zhang L."/>
            <person name="Feng Y."/>
            <person name="Xiao L."/>
        </authorList>
    </citation>
    <scope>NUCLEOTIDE SEQUENCE [LARGE SCALE GENOMIC DNA]</scope>
    <source>
        <strain evidence="2 3">CHN_HEN01</strain>
    </source>
</reference>
<feature type="compositionally biased region" description="Basic and acidic residues" evidence="1">
    <location>
        <begin position="161"/>
        <end position="171"/>
    </location>
</feature>
<dbReference type="PANTHER" id="PTHR34649">
    <property type="entry name" value="CILIA- AND FLAGELLA-ASSOCIATED PROTEIN 99"/>
    <property type="match status" value="1"/>
</dbReference>